<accession>A0A9Q0PIY0</accession>
<dbReference type="Pfam" id="PF07714">
    <property type="entry name" value="PK_Tyr_Ser-Thr"/>
    <property type="match status" value="1"/>
</dbReference>
<dbReference type="PROSITE" id="PS50011">
    <property type="entry name" value="PROTEIN_KINASE_DOM"/>
    <property type="match status" value="1"/>
</dbReference>
<evidence type="ECO:0000259" key="2">
    <source>
        <dbReference type="PROSITE" id="PS50011"/>
    </source>
</evidence>
<dbReference type="InterPro" id="IPR011009">
    <property type="entry name" value="Kinase-like_dom_sf"/>
</dbReference>
<dbReference type="PANTHER" id="PTHR47987:SF33">
    <property type="entry name" value="NON-SPECIFIC PROTEIN-TYROSINE KINASE RLK-PELLE-RLCK-XV FAMILY"/>
    <property type="match status" value="1"/>
</dbReference>
<dbReference type="InterPro" id="IPR000719">
    <property type="entry name" value="Prot_kinase_dom"/>
</dbReference>
<feature type="region of interest" description="Disordered" evidence="1">
    <location>
        <begin position="103"/>
        <end position="145"/>
    </location>
</feature>
<feature type="domain" description="Protein kinase" evidence="2">
    <location>
        <begin position="1"/>
        <end position="97"/>
    </location>
</feature>
<comment type="caution">
    <text evidence="3">The sequence shown here is derived from an EMBL/GenBank/DDBJ whole genome shotgun (WGS) entry which is preliminary data.</text>
</comment>
<evidence type="ECO:0000256" key="1">
    <source>
        <dbReference type="SAM" id="MobiDB-lite"/>
    </source>
</evidence>
<gene>
    <name evidence="3" type="ORF">OIU74_017231</name>
</gene>
<dbReference type="InterPro" id="IPR046958">
    <property type="entry name" value="RBK1/2/STUNTED"/>
</dbReference>
<dbReference type="GO" id="GO:0005524">
    <property type="term" value="F:ATP binding"/>
    <property type="evidence" value="ECO:0007669"/>
    <property type="project" value="InterPro"/>
</dbReference>
<feature type="compositionally biased region" description="Acidic residues" evidence="1">
    <location>
        <begin position="106"/>
        <end position="134"/>
    </location>
</feature>
<sequence>MWGKVSESCDVYSFGILLLEIISAKKPLEKLPGRVRVDIVKWVNPFVEKGAFDHVADPRLKGRYDRAQLETAIMVAMRCTDRNPENRPTMMKVVEWLNGGLGRTEEVEDEVEEDAEIEYNEMEYDDGTDYDGYDGEIQRERHHRK</sequence>
<organism evidence="3 4">
    <name type="scientific">Salix koriyanagi</name>
    <dbReference type="NCBI Taxonomy" id="2511006"/>
    <lineage>
        <taxon>Eukaryota</taxon>
        <taxon>Viridiplantae</taxon>
        <taxon>Streptophyta</taxon>
        <taxon>Embryophyta</taxon>
        <taxon>Tracheophyta</taxon>
        <taxon>Spermatophyta</taxon>
        <taxon>Magnoliopsida</taxon>
        <taxon>eudicotyledons</taxon>
        <taxon>Gunneridae</taxon>
        <taxon>Pentapetalae</taxon>
        <taxon>rosids</taxon>
        <taxon>fabids</taxon>
        <taxon>Malpighiales</taxon>
        <taxon>Salicaceae</taxon>
        <taxon>Saliceae</taxon>
        <taxon>Salix</taxon>
    </lineage>
</organism>
<keyword evidence="4" id="KW-1185">Reference proteome</keyword>
<evidence type="ECO:0000313" key="3">
    <source>
        <dbReference type="EMBL" id="KAJ6688679.1"/>
    </source>
</evidence>
<reference evidence="3" key="2">
    <citation type="journal article" date="2023" name="Int. J. Mol. Sci.">
        <title>De Novo Assembly and Annotation of 11 Diverse Shrub Willow (Salix) Genomes Reveals Novel Gene Organization in Sex-Linked Regions.</title>
        <authorList>
            <person name="Hyden B."/>
            <person name="Feng K."/>
            <person name="Yates T.B."/>
            <person name="Jawdy S."/>
            <person name="Cereghino C."/>
            <person name="Smart L.B."/>
            <person name="Muchero W."/>
        </authorList>
    </citation>
    <scope>NUCLEOTIDE SEQUENCE</scope>
    <source>
        <tissue evidence="3">Shoot tip</tissue>
    </source>
</reference>
<dbReference type="InterPro" id="IPR001245">
    <property type="entry name" value="Ser-Thr/Tyr_kinase_cat_dom"/>
</dbReference>
<proteinExistence type="predicted"/>
<evidence type="ECO:0000313" key="4">
    <source>
        <dbReference type="Proteomes" id="UP001151752"/>
    </source>
</evidence>
<name>A0A9Q0PIY0_9ROSI</name>
<protein>
    <recommendedName>
        <fullName evidence="2">Protein kinase domain-containing protein</fullName>
    </recommendedName>
</protein>
<dbReference type="Proteomes" id="UP001151752">
    <property type="component" value="Chromosome 15W"/>
</dbReference>
<dbReference type="AlphaFoldDB" id="A0A9Q0PIY0"/>
<dbReference type="SUPFAM" id="SSF56112">
    <property type="entry name" value="Protein kinase-like (PK-like)"/>
    <property type="match status" value="1"/>
</dbReference>
<dbReference type="EMBL" id="JAPFFM010000019">
    <property type="protein sequence ID" value="KAJ6688679.1"/>
    <property type="molecule type" value="Genomic_DNA"/>
</dbReference>
<dbReference type="PANTHER" id="PTHR47987">
    <property type="entry name" value="OS08G0249100 PROTEIN"/>
    <property type="match status" value="1"/>
</dbReference>
<reference evidence="3" key="1">
    <citation type="submission" date="2022-11" db="EMBL/GenBank/DDBJ databases">
        <authorList>
            <person name="Hyden B.L."/>
            <person name="Feng K."/>
            <person name="Yates T."/>
            <person name="Jawdy S."/>
            <person name="Smart L.B."/>
            <person name="Muchero W."/>
        </authorList>
    </citation>
    <scope>NUCLEOTIDE SEQUENCE</scope>
    <source>
        <tissue evidence="3">Shoot tip</tissue>
    </source>
</reference>
<dbReference type="Gene3D" id="1.10.510.10">
    <property type="entry name" value="Transferase(Phosphotransferase) domain 1"/>
    <property type="match status" value="1"/>
</dbReference>
<dbReference type="GO" id="GO:0004672">
    <property type="term" value="F:protein kinase activity"/>
    <property type="evidence" value="ECO:0007669"/>
    <property type="project" value="InterPro"/>
</dbReference>